<dbReference type="Proteomes" id="UP001524478">
    <property type="component" value="Unassembled WGS sequence"/>
</dbReference>
<evidence type="ECO:0008006" key="3">
    <source>
        <dbReference type="Google" id="ProtNLM"/>
    </source>
</evidence>
<evidence type="ECO:0000313" key="2">
    <source>
        <dbReference type="Proteomes" id="UP001524478"/>
    </source>
</evidence>
<sequence>MRSKAIDFYIRNGFKVNGIDLSCYTNDDIGKNEVRIEMVCRM</sequence>
<accession>A0ABT1S7R1</accession>
<gene>
    <name evidence="1" type="ORF">NE686_04765</name>
</gene>
<comment type="caution">
    <text evidence="1">The sequence shown here is derived from an EMBL/GenBank/DDBJ whole genome shotgun (WGS) entry which is preliminary data.</text>
</comment>
<evidence type="ECO:0000313" key="1">
    <source>
        <dbReference type="EMBL" id="MCQ4922387.1"/>
    </source>
</evidence>
<protein>
    <recommendedName>
        <fullName evidence="3">Acetyltransferase</fullName>
    </recommendedName>
</protein>
<name>A0ABT1S7R1_9FIRM</name>
<organism evidence="1 2">
    <name type="scientific">Tissierella carlieri</name>
    <dbReference type="NCBI Taxonomy" id="689904"/>
    <lineage>
        <taxon>Bacteria</taxon>
        <taxon>Bacillati</taxon>
        <taxon>Bacillota</taxon>
        <taxon>Tissierellia</taxon>
        <taxon>Tissierellales</taxon>
        <taxon>Tissierellaceae</taxon>
        <taxon>Tissierella</taxon>
    </lineage>
</organism>
<dbReference type="EMBL" id="JANGAC010000003">
    <property type="protein sequence ID" value="MCQ4922387.1"/>
    <property type="molecule type" value="Genomic_DNA"/>
</dbReference>
<proteinExistence type="predicted"/>
<reference evidence="1 2" key="1">
    <citation type="submission" date="2022-06" db="EMBL/GenBank/DDBJ databases">
        <title>Isolation of gut microbiota from human fecal samples.</title>
        <authorList>
            <person name="Pamer E.G."/>
            <person name="Barat B."/>
            <person name="Waligurski E."/>
            <person name="Medina S."/>
            <person name="Paddock L."/>
            <person name="Mostad J."/>
        </authorList>
    </citation>
    <scope>NUCLEOTIDE SEQUENCE [LARGE SCALE GENOMIC DNA]</scope>
    <source>
        <strain evidence="1 2">DFI.7.95</strain>
    </source>
</reference>
<keyword evidence="2" id="KW-1185">Reference proteome</keyword>
<dbReference type="RefSeq" id="WP_256310667.1">
    <property type="nucleotide sequence ID" value="NZ_JANGAC010000003.1"/>
</dbReference>